<evidence type="ECO:0000256" key="1">
    <source>
        <dbReference type="ARBA" id="ARBA00004141"/>
    </source>
</evidence>
<comment type="subcellular location">
    <subcellularLocation>
        <location evidence="1">Membrane</location>
        <topology evidence="1">Multi-pass membrane protein</topology>
    </subcellularLocation>
</comment>
<protein>
    <submittedName>
        <fullName evidence="6">ZIP family metal transporter</fullName>
    </submittedName>
</protein>
<dbReference type="Proteomes" id="UP000652681">
    <property type="component" value="Unassembled WGS sequence"/>
</dbReference>
<dbReference type="AlphaFoldDB" id="A0A8J6PGY3"/>
<dbReference type="RefSeq" id="WP_216713468.1">
    <property type="nucleotide sequence ID" value="NZ_JACVEL010000001.1"/>
</dbReference>
<evidence type="ECO:0000256" key="4">
    <source>
        <dbReference type="ARBA" id="ARBA00023136"/>
    </source>
</evidence>
<name>A0A8J6PGY3_9FLAO</name>
<proteinExistence type="predicted"/>
<dbReference type="GO" id="GO:0005385">
    <property type="term" value="F:zinc ion transmembrane transporter activity"/>
    <property type="evidence" value="ECO:0007669"/>
    <property type="project" value="TreeGrafter"/>
</dbReference>
<sequence>MEISLTILALLGSVFSGAILVAVLEHANKQKIIKMLLAFSGGFLLSIAFIHFLPELYHHTFHNIGLYILLGFLIQLLLEFFSGGIEHGHIHHHHEGKIPWGILIALGIHSFLEGIPLAAPFTGYELATTHHHETGNTLLMGIIFHQIPVSIALMTLLVASKIKKSTIWLLMVVFAITTPLGLITGLLSESLVASLNFDIILAIVVGMFLHISTTIIFETSENHKFNFIKLISILVGFVVAVFVH</sequence>
<evidence type="ECO:0000256" key="5">
    <source>
        <dbReference type="SAM" id="Phobius"/>
    </source>
</evidence>
<feature type="transmembrane region" description="Helical" evidence="5">
    <location>
        <begin position="98"/>
        <end position="118"/>
    </location>
</feature>
<reference evidence="6" key="1">
    <citation type="submission" date="2020-09" db="EMBL/GenBank/DDBJ databases">
        <title>Taishania pollutisoli gen. nov., sp. nov., Isolated from Tetrabromobisphenol A-Contaminated Soil.</title>
        <authorList>
            <person name="Chen Q."/>
        </authorList>
    </citation>
    <scope>NUCLEOTIDE SEQUENCE</scope>
    <source>
        <strain evidence="6">CZZ-1</strain>
    </source>
</reference>
<gene>
    <name evidence="6" type="ORF">H9Y05_03085</name>
</gene>
<keyword evidence="3 5" id="KW-1133">Transmembrane helix</keyword>
<accession>A0A8J6PGY3</accession>
<dbReference type="PANTHER" id="PTHR11040">
    <property type="entry name" value="ZINC/IRON TRANSPORTER"/>
    <property type="match status" value="1"/>
</dbReference>
<evidence type="ECO:0000256" key="2">
    <source>
        <dbReference type="ARBA" id="ARBA00022692"/>
    </source>
</evidence>
<keyword evidence="7" id="KW-1185">Reference proteome</keyword>
<dbReference type="PANTHER" id="PTHR11040:SF44">
    <property type="entry name" value="PROTEIN ZNTC-RELATED"/>
    <property type="match status" value="1"/>
</dbReference>
<evidence type="ECO:0000313" key="7">
    <source>
        <dbReference type="Proteomes" id="UP000652681"/>
    </source>
</evidence>
<feature type="transmembrane region" description="Helical" evidence="5">
    <location>
        <begin position="166"/>
        <end position="187"/>
    </location>
</feature>
<keyword evidence="4 5" id="KW-0472">Membrane</keyword>
<dbReference type="InterPro" id="IPR003689">
    <property type="entry name" value="ZIP"/>
</dbReference>
<feature type="transmembrane region" description="Helical" evidence="5">
    <location>
        <begin position="6"/>
        <end position="24"/>
    </location>
</feature>
<evidence type="ECO:0000256" key="3">
    <source>
        <dbReference type="ARBA" id="ARBA00022989"/>
    </source>
</evidence>
<comment type="caution">
    <text evidence="6">The sequence shown here is derived from an EMBL/GenBank/DDBJ whole genome shotgun (WGS) entry which is preliminary data.</text>
</comment>
<dbReference type="GO" id="GO:0016020">
    <property type="term" value="C:membrane"/>
    <property type="evidence" value="ECO:0007669"/>
    <property type="project" value="UniProtKB-SubCell"/>
</dbReference>
<feature type="transmembrane region" description="Helical" evidence="5">
    <location>
        <begin position="60"/>
        <end position="78"/>
    </location>
</feature>
<organism evidence="6 7">
    <name type="scientific">Taishania pollutisoli</name>
    <dbReference type="NCBI Taxonomy" id="2766479"/>
    <lineage>
        <taxon>Bacteria</taxon>
        <taxon>Pseudomonadati</taxon>
        <taxon>Bacteroidota</taxon>
        <taxon>Flavobacteriia</taxon>
        <taxon>Flavobacteriales</taxon>
        <taxon>Crocinitomicaceae</taxon>
        <taxon>Taishania</taxon>
    </lineage>
</organism>
<dbReference type="EMBL" id="JACVEL010000001">
    <property type="protein sequence ID" value="MBC9811451.1"/>
    <property type="molecule type" value="Genomic_DNA"/>
</dbReference>
<feature type="transmembrane region" description="Helical" evidence="5">
    <location>
        <begin position="225"/>
        <end position="243"/>
    </location>
</feature>
<feature type="transmembrane region" description="Helical" evidence="5">
    <location>
        <begin position="199"/>
        <end position="218"/>
    </location>
</feature>
<feature type="transmembrane region" description="Helical" evidence="5">
    <location>
        <begin position="138"/>
        <end position="159"/>
    </location>
</feature>
<dbReference type="Pfam" id="PF02535">
    <property type="entry name" value="Zip"/>
    <property type="match status" value="2"/>
</dbReference>
<feature type="transmembrane region" description="Helical" evidence="5">
    <location>
        <begin position="36"/>
        <end position="54"/>
    </location>
</feature>
<evidence type="ECO:0000313" key="6">
    <source>
        <dbReference type="EMBL" id="MBC9811451.1"/>
    </source>
</evidence>
<keyword evidence="2 5" id="KW-0812">Transmembrane</keyword>